<keyword evidence="3" id="KW-1185">Reference proteome</keyword>
<dbReference type="Proteomes" id="UP001548713">
    <property type="component" value="Unassembled WGS sequence"/>
</dbReference>
<dbReference type="GO" id="GO:0008168">
    <property type="term" value="F:methyltransferase activity"/>
    <property type="evidence" value="ECO:0007669"/>
    <property type="project" value="UniProtKB-KW"/>
</dbReference>
<reference evidence="2 3" key="1">
    <citation type="submission" date="2024-07" db="EMBL/GenBank/DDBJ databases">
        <title>Novosphingobium kalidii RD2P27.</title>
        <authorList>
            <person name="Sun J.-Q."/>
        </authorList>
    </citation>
    <scope>NUCLEOTIDE SEQUENCE [LARGE SCALE GENOMIC DNA]</scope>
    <source>
        <strain evidence="2 3">RD2P27</strain>
    </source>
</reference>
<dbReference type="Gene3D" id="3.40.50.150">
    <property type="entry name" value="Vaccinia Virus protein VP39"/>
    <property type="match status" value="1"/>
</dbReference>
<comment type="caution">
    <text evidence="2">The sequence shown here is derived from an EMBL/GenBank/DDBJ whole genome shotgun (WGS) entry which is preliminary data.</text>
</comment>
<keyword evidence="2" id="KW-0808">Transferase</keyword>
<dbReference type="SUPFAM" id="SSF53335">
    <property type="entry name" value="S-adenosyl-L-methionine-dependent methyltransferases"/>
    <property type="match status" value="1"/>
</dbReference>
<dbReference type="GO" id="GO:0032259">
    <property type="term" value="P:methylation"/>
    <property type="evidence" value="ECO:0007669"/>
    <property type="project" value="UniProtKB-KW"/>
</dbReference>
<dbReference type="Pfam" id="PF13578">
    <property type="entry name" value="Methyltransf_24"/>
    <property type="match status" value="1"/>
</dbReference>
<proteinExistence type="predicted"/>
<evidence type="ECO:0000256" key="1">
    <source>
        <dbReference type="SAM" id="MobiDB-lite"/>
    </source>
</evidence>
<accession>A0ABV2CZF9</accession>
<organism evidence="2 3">
    <name type="scientific">Novosphingobium kalidii</name>
    <dbReference type="NCBI Taxonomy" id="3230299"/>
    <lineage>
        <taxon>Bacteria</taxon>
        <taxon>Pseudomonadati</taxon>
        <taxon>Pseudomonadota</taxon>
        <taxon>Alphaproteobacteria</taxon>
        <taxon>Sphingomonadales</taxon>
        <taxon>Sphingomonadaceae</taxon>
        <taxon>Novosphingobium</taxon>
    </lineage>
</organism>
<dbReference type="EMBL" id="JBEWLY010000009">
    <property type="protein sequence ID" value="MET1754978.1"/>
    <property type="molecule type" value="Genomic_DNA"/>
</dbReference>
<dbReference type="EC" id="2.1.1.-" evidence="2"/>
<protein>
    <submittedName>
        <fullName evidence="2">Class I SAM-dependent methyltransferase</fullName>
        <ecNumber evidence="2">2.1.1.-</ecNumber>
    </submittedName>
</protein>
<dbReference type="InterPro" id="IPR029063">
    <property type="entry name" value="SAM-dependent_MTases_sf"/>
</dbReference>
<feature type="region of interest" description="Disordered" evidence="1">
    <location>
        <begin position="242"/>
        <end position="263"/>
    </location>
</feature>
<sequence>MTSRELTPLLSIAPEATQNKTLREQLFQVAFSLVQWPWLLRSLHGGSRASKDALLNRLDLGAGALPHLGSWKADTYLLHRIVDLIEENKPRVIVELGCGATTLVLAKALALTGSGGKLYSYDQNASFVAEVEAWLATYRLPVRLQHAPLTFRACDWPGQWYQIDEPPEEIDLLVIDGPPWAIHPFVRGAAEVLFSRLSSTGVIVLDDAARPGERYIARRWKQRWPDIAFQYEGGGAKGTLIGRKREQTNSAARSEIPNRLAAE</sequence>
<evidence type="ECO:0000313" key="2">
    <source>
        <dbReference type="EMBL" id="MET1754978.1"/>
    </source>
</evidence>
<name>A0ABV2CZF9_9SPHN</name>
<dbReference type="CDD" id="cd02440">
    <property type="entry name" value="AdoMet_MTases"/>
    <property type="match status" value="1"/>
</dbReference>
<keyword evidence="2" id="KW-0489">Methyltransferase</keyword>
<dbReference type="RefSeq" id="WP_353983458.1">
    <property type="nucleotide sequence ID" value="NZ_JBEWLY010000009.1"/>
</dbReference>
<gene>
    <name evidence="2" type="ORF">ABVV53_05825</name>
</gene>
<evidence type="ECO:0000313" key="3">
    <source>
        <dbReference type="Proteomes" id="UP001548713"/>
    </source>
</evidence>